<comment type="subcellular location">
    <subcellularLocation>
        <location evidence="1">Cell membrane</location>
        <topology evidence="1">Multi-pass membrane protein</topology>
    </subcellularLocation>
</comment>
<evidence type="ECO:0000313" key="11">
    <source>
        <dbReference type="Proteomes" id="UP000694904"/>
    </source>
</evidence>
<evidence type="ECO:0000256" key="5">
    <source>
        <dbReference type="ARBA" id="ARBA00022989"/>
    </source>
</evidence>
<keyword evidence="7 9" id="KW-0675">Receptor</keyword>
<dbReference type="Pfam" id="PF06151">
    <property type="entry name" value="Trehalose_recp"/>
    <property type="match status" value="1"/>
</dbReference>
<keyword evidence="8 9" id="KW-0807">Transducer</keyword>
<evidence type="ECO:0000256" key="9">
    <source>
        <dbReference type="PIRNR" id="PIRNR038981"/>
    </source>
</evidence>
<sequence length="449" mass="52231">MIAIATELNESLFACPLASPANSQEMEQRRQSCNKNTLQHAIGPFLVLSQFLGVFPVSGVWPSSPAENVRFRWFSASLVLSVVILAFAIMDLGLSSKVVIDQGLKIYTIGSLSFSVICIACLSIFLSLSHRWPYLIRRTAQCELVFLQPDYDCHLGRQFGRRLRLWGVGMLLAALCEHFTYVGSALYGNYQQIHECKLDVDFWLNYFQRERQELFSVFHFNVPQALFIEWTTLAMTFVWNFVDIFLTLISRGLQFRFQQMHWRIRRHSTQPMPSEFWEQLRYDLLELCDLLRLYDKELSGMVVLACSHNMYFVFKYFISHFVTLCRARGSFMDELYFWFCLIYVIARVSNMMFAASSIPQEARQISYTLFEIPTEYWCLELWRIQEIILTNRFALSGKGYFFLTRRLIFSMAATLMVYELVLINQMNGSEVQTSICSRGAGGSKSIFYS</sequence>
<reference evidence="12" key="3">
    <citation type="submission" date="2025-08" db="UniProtKB">
        <authorList>
            <consortium name="RefSeq"/>
        </authorList>
    </citation>
    <scope>IDENTIFICATION</scope>
    <source>
        <tissue evidence="12">Whole organism</tissue>
    </source>
</reference>
<evidence type="ECO:0000256" key="7">
    <source>
        <dbReference type="ARBA" id="ARBA00023170"/>
    </source>
</evidence>
<feature type="transmembrane region" description="Helical" evidence="10">
    <location>
        <begin position="73"/>
        <end position="94"/>
    </location>
</feature>
<reference evidence="11" key="1">
    <citation type="journal article" date="1997" name="Nucleic Acids Res.">
        <title>tRNAscan-SE: a program for improved detection of transfer RNA genes in genomic sequence.</title>
        <authorList>
            <person name="Lowe T.M."/>
            <person name="Eddy S.R."/>
        </authorList>
    </citation>
    <scope>NUCLEOTIDE SEQUENCE [LARGE SCALE GENOMIC DNA]</scope>
</reference>
<feature type="transmembrane region" description="Helical" evidence="10">
    <location>
        <begin position="163"/>
        <end position="181"/>
    </location>
</feature>
<dbReference type="RefSeq" id="XP_017863782.1">
    <property type="nucleotide sequence ID" value="XM_018008293.1"/>
</dbReference>
<organism evidence="11 12">
    <name type="scientific">Drosophila arizonae</name>
    <name type="common">Fruit fly</name>
    <dbReference type="NCBI Taxonomy" id="7263"/>
    <lineage>
        <taxon>Eukaryota</taxon>
        <taxon>Metazoa</taxon>
        <taxon>Ecdysozoa</taxon>
        <taxon>Arthropoda</taxon>
        <taxon>Hexapoda</taxon>
        <taxon>Insecta</taxon>
        <taxon>Pterygota</taxon>
        <taxon>Neoptera</taxon>
        <taxon>Endopterygota</taxon>
        <taxon>Diptera</taxon>
        <taxon>Brachycera</taxon>
        <taxon>Muscomorpha</taxon>
        <taxon>Ephydroidea</taxon>
        <taxon>Drosophilidae</taxon>
        <taxon>Drosophila</taxon>
    </lineage>
</organism>
<evidence type="ECO:0000256" key="4">
    <source>
        <dbReference type="ARBA" id="ARBA00022692"/>
    </source>
</evidence>
<reference evidence="11" key="2">
    <citation type="journal article" date="2016" name="G3 (Bethesda)">
        <title>Genome Evolution in Three Species of Cactophilic Drosophila.</title>
        <authorList>
            <person name="Sanchez-Flores A."/>
            <person name="Penazola F."/>
            <person name="Carpinteyro-Ponce J."/>
            <person name="Nazario-Yepiz N."/>
            <person name="Abreu-Goodger C."/>
            <person name="Machado C.A."/>
            <person name="Markow T.A."/>
        </authorList>
    </citation>
    <scope>NUCLEOTIDE SEQUENCE [LARGE SCALE GENOMIC DNA]</scope>
</reference>
<keyword evidence="3" id="KW-1003">Cell membrane</keyword>
<feature type="transmembrane region" description="Helical" evidence="10">
    <location>
        <begin position="407"/>
        <end position="426"/>
    </location>
</feature>
<dbReference type="Proteomes" id="UP000694904">
    <property type="component" value="Chromosome 4"/>
</dbReference>
<dbReference type="InterPro" id="IPR009318">
    <property type="entry name" value="Gustatory_rcpt"/>
</dbReference>
<evidence type="ECO:0000256" key="8">
    <source>
        <dbReference type="ARBA" id="ARBA00023224"/>
    </source>
</evidence>
<feature type="transmembrane region" description="Helical" evidence="10">
    <location>
        <begin position="227"/>
        <end position="249"/>
    </location>
</feature>
<proteinExistence type="inferred from homology"/>
<feature type="transmembrane region" description="Helical" evidence="10">
    <location>
        <begin position="106"/>
        <end position="128"/>
    </location>
</feature>
<comment type="function">
    <text evidence="9">Plays a role in the sugar gustatory response.</text>
</comment>
<evidence type="ECO:0000256" key="2">
    <source>
        <dbReference type="ARBA" id="ARBA00005327"/>
    </source>
</evidence>
<dbReference type="GeneID" id="108614255"/>
<keyword evidence="5 10" id="KW-1133">Transmembrane helix</keyword>
<dbReference type="PIRSF" id="PIRSF038981">
    <property type="entry name" value="GRP"/>
    <property type="match status" value="1"/>
</dbReference>
<dbReference type="PANTHER" id="PTHR21421:SF35">
    <property type="entry name" value="GUSTATORY RECEPTOR FOR SUGAR TASTE 64B-RELATED"/>
    <property type="match status" value="1"/>
</dbReference>
<keyword evidence="4 10" id="KW-0812">Transmembrane</keyword>
<keyword evidence="11" id="KW-1185">Reference proteome</keyword>
<evidence type="ECO:0000256" key="1">
    <source>
        <dbReference type="ARBA" id="ARBA00004651"/>
    </source>
</evidence>
<protein>
    <recommendedName>
        <fullName evidence="9">Gustatory receptor</fullName>
    </recommendedName>
</protein>
<comment type="similarity">
    <text evidence="2">Belongs to the insect chemoreceptor superfamily. Gustatory receptor (GR) family. Gr5a subfamily.</text>
</comment>
<accession>A0ABM1P996</accession>
<evidence type="ECO:0000313" key="12">
    <source>
        <dbReference type="RefSeq" id="XP_017863782.1"/>
    </source>
</evidence>
<evidence type="ECO:0000256" key="6">
    <source>
        <dbReference type="ARBA" id="ARBA00023136"/>
    </source>
</evidence>
<keyword evidence="6 10" id="KW-0472">Membrane</keyword>
<evidence type="ECO:0000256" key="3">
    <source>
        <dbReference type="ARBA" id="ARBA00022475"/>
    </source>
</evidence>
<gene>
    <name evidence="12" type="primary">LOC108614255</name>
</gene>
<dbReference type="PANTHER" id="PTHR21421">
    <property type="entry name" value="GUSTATORY RECEPTOR"/>
    <property type="match status" value="1"/>
</dbReference>
<feature type="transmembrane region" description="Helical" evidence="10">
    <location>
        <begin position="41"/>
        <end position="61"/>
    </location>
</feature>
<evidence type="ECO:0000256" key="10">
    <source>
        <dbReference type="SAM" id="Phobius"/>
    </source>
</evidence>
<feature type="transmembrane region" description="Helical" evidence="10">
    <location>
        <begin position="335"/>
        <end position="355"/>
    </location>
</feature>
<name>A0ABM1P996_DROAR</name>
<feature type="transmembrane region" description="Helical" evidence="10">
    <location>
        <begin position="301"/>
        <end position="323"/>
    </location>
</feature>